<evidence type="ECO:0000313" key="3">
    <source>
        <dbReference type="Proteomes" id="UP000179209"/>
    </source>
</evidence>
<keyword evidence="1" id="KW-1133">Transmembrane helix</keyword>
<dbReference type="Proteomes" id="UP000179209">
    <property type="component" value="Unassembled WGS sequence"/>
</dbReference>
<accession>A0A1F6B3C4</accession>
<keyword evidence="1" id="KW-0812">Transmembrane</keyword>
<evidence type="ECO:0008006" key="4">
    <source>
        <dbReference type="Google" id="ProtNLM"/>
    </source>
</evidence>
<comment type="caution">
    <text evidence="2">The sequence shown here is derived from an EMBL/GenBank/DDBJ whole genome shotgun (WGS) entry which is preliminary data.</text>
</comment>
<sequence>MPFHQRTLPLISFFSLAYDGYMDQSLNNQQNSATQSGFFAFLQKIVSYSSRKPLFFILILLIIPVTLLSVQQTVNYMSRAQTAGDDSVNISFSPASISLPGEQTVKIMFDSRSQPVVFARVVFSFDPNKVKLTSEITTSASLSTVVIKSTMEEANSQGKALMVIASPPNDTPPTGLFEFASFSVDAVSSDVGPTSVNFDPNDMQIVYSTPKEIVPVVTNLGINGPADTPPPYSSPTPFSNVDPNLISIRFSPPSVNLPPDSPLKIMVNNPAKPLGFARVVFTFDPSKIQLTSEITTNPDLSTVVDKSSMSQANSMGKAVIVLAASPMDSPPSGEIEFASFSVGAVSADIGQTVVEFIPSDMQLLDITGQNISPQTLNLSVNSSEVTPTFSVCGTIDACYQLWKQEFSGSVNTKQTDFNKDGNVNLIDFEILRRTAFP</sequence>
<protein>
    <recommendedName>
        <fullName evidence="4">Cohesin domain-containing protein</fullName>
    </recommendedName>
</protein>
<evidence type="ECO:0000313" key="2">
    <source>
        <dbReference type="EMBL" id="OGG31430.1"/>
    </source>
</evidence>
<organism evidence="2 3">
    <name type="scientific">Candidatus Gottesmanbacteria bacterium RIFCSPLOWO2_02_FULL_38_8</name>
    <dbReference type="NCBI Taxonomy" id="1798397"/>
    <lineage>
        <taxon>Bacteria</taxon>
        <taxon>Candidatus Gottesmaniibacteriota</taxon>
    </lineage>
</organism>
<proteinExistence type="predicted"/>
<gene>
    <name evidence="2" type="ORF">A3I51_03340</name>
</gene>
<feature type="transmembrane region" description="Helical" evidence="1">
    <location>
        <begin position="53"/>
        <end position="70"/>
    </location>
</feature>
<dbReference type="EMBL" id="MFKA01000057">
    <property type="protein sequence ID" value="OGG31430.1"/>
    <property type="molecule type" value="Genomic_DNA"/>
</dbReference>
<evidence type="ECO:0000256" key="1">
    <source>
        <dbReference type="SAM" id="Phobius"/>
    </source>
</evidence>
<name>A0A1F6B3C4_9BACT</name>
<dbReference type="AlphaFoldDB" id="A0A1F6B3C4"/>
<keyword evidence="1" id="KW-0472">Membrane</keyword>
<reference evidence="2 3" key="1">
    <citation type="journal article" date="2016" name="Nat. Commun.">
        <title>Thousands of microbial genomes shed light on interconnected biogeochemical processes in an aquifer system.</title>
        <authorList>
            <person name="Anantharaman K."/>
            <person name="Brown C.T."/>
            <person name="Hug L.A."/>
            <person name="Sharon I."/>
            <person name="Castelle C.J."/>
            <person name="Probst A.J."/>
            <person name="Thomas B.C."/>
            <person name="Singh A."/>
            <person name="Wilkins M.J."/>
            <person name="Karaoz U."/>
            <person name="Brodie E.L."/>
            <person name="Williams K.H."/>
            <person name="Hubbard S.S."/>
            <person name="Banfield J.F."/>
        </authorList>
    </citation>
    <scope>NUCLEOTIDE SEQUENCE [LARGE SCALE GENOMIC DNA]</scope>
</reference>